<proteinExistence type="predicted"/>
<reference evidence="1 2" key="1">
    <citation type="submission" date="2018-06" db="EMBL/GenBank/DDBJ databases">
        <authorList>
            <consortium name="Pathogen Informatics"/>
            <person name="Doyle S."/>
        </authorList>
    </citation>
    <scope>NUCLEOTIDE SEQUENCE [LARGE SCALE GENOMIC DNA]</scope>
    <source>
        <strain evidence="1 2">NCTC7922</strain>
    </source>
</reference>
<dbReference type="Pfam" id="PF13689">
    <property type="entry name" value="DUF4154"/>
    <property type="match status" value="1"/>
</dbReference>
<name>A0A377D135_ECOLX</name>
<protein>
    <submittedName>
        <fullName evidence="1">156G surface protein</fullName>
    </submittedName>
</protein>
<evidence type="ECO:0000313" key="1">
    <source>
        <dbReference type="EMBL" id="STM09582.1"/>
    </source>
</evidence>
<dbReference type="EMBL" id="UGFC01000005">
    <property type="protein sequence ID" value="STM09582.1"/>
    <property type="molecule type" value="Genomic_DNA"/>
</dbReference>
<dbReference type="AlphaFoldDB" id="A0A377D135"/>
<organism evidence="1 2">
    <name type="scientific">Escherichia coli</name>
    <dbReference type="NCBI Taxonomy" id="562"/>
    <lineage>
        <taxon>Bacteria</taxon>
        <taxon>Pseudomonadati</taxon>
        <taxon>Pseudomonadota</taxon>
        <taxon>Gammaproteobacteria</taxon>
        <taxon>Enterobacterales</taxon>
        <taxon>Enterobacteriaceae</taxon>
        <taxon>Escherichia</taxon>
    </lineage>
</organism>
<dbReference type="InterPro" id="IPR025293">
    <property type="entry name" value="YfiR/HmsC-like"/>
</dbReference>
<sequence length="178" mass="19619">MVRIPECVFSHRLFLLLILLLTGAPILAQEPSDVAKNVRMMVSGIVSYTRWPALSGPPKLCIFSSSRFSTALQENAATSLPYLPVIIHTQQEAMISGCNGFYFGNESPTFQMELTEQYPSKALLLIAEQNTECIIGSAFCLIIHNNDVRFAVNLDALSRSGVKVNPDVLMLARKKNDG</sequence>
<gene>
    <name evidence="1" type="primary">yfiR_1</name>
    <name evidence="1" type="ORF">NCTC7922_00792</name>
</gene>
<accession>A0A377D135</accession>
<evidence type="ECO:0000313" key="2">
    <source>
        <dbReference type="Proteomes" id="UP000254174"/>
    </source>
</evidence>
<dbReference type="Proteomes" id="UP000254174">
    <property type="component" value="Unassembled WGS sequence"/>
</dbReference>